<feature type="region of interest" description="Disordered" evidence="15">
    <location>
        <begin position="217"/>
        <end position="248"/>
    </location>
</feature>
<organism evidence="18 19">
    <name type="scientific">Oryctolagus cuniculus</name>
    <name type="common">Rabbit</name>
    <dbReference type="NCBI Taxonomy" id="9986"/>
    <lineage>
        <taxon>Eukaryota</taxon>
        <taxon>Metazoa</taxon>
        <taxon>Chordata</taxon>
        <taxon>Craniata</taxon>
        <taxon>Vertebrata</taxon>
        <taxon>Euteleostomi</taxon>
        <taxon>Mammalia</taxon>
        <taxon>Eutheria</taxon>
        <taxon>Euarchontoglires</taxon>
        <taxon>Glires</taxon>
        <taxon>Lagomorpha</taxon>
        <taxon>Leporidae</taxon>
        <taxon>Oryctolagus</taxon>
    </lineage>
</organism>
<dbReference type="Pfam" id="PF09305">
    <property type="entry name" value="TACI-CRD2"/>
    <property type="match status" value="2"/>
</dbReference>
<dbReference type="GO" id="GO:0002244">
    <property type="term" value="P:hematopoietic progenitor cell differentiation"/>
    <property type="evidence" value="ECO:0007669"/>
    <property type="project" value="TreeGrafter"/>
</dbReference>
<dbReference type="Ensembl" id="ENSOCUT00000032032.2">
    <property type="protein sequence ID" value="ENSOCUP00000021430.2"/>
    <property type="gene ID" value="ENSOCUG00000021728.3"/>
</dbReference>
<evidence type="ECO:0000256" key="10">
    <source>
        <dbReference type="ARBA" id="ARBA00023170"/>
    </source>
</evidence>
<evidence type="ECO:0000256" key="8">
    <source>
        <dbReference type="ARBA" id="ARBA00023136"/>
    </source>
</evidence>
<feature type="domain" description="TACI cysteine-rich" evidence="17">
    <location>
        <begin position="61"/>
        <end position="92"/>
    </location>
</feature>
<sequence>MLRAPISQMGKPRLAGWPWLAALCSLRLGEYPESPASCPHTPHLSAPQGPWTGLAMSSCPEEQFWDPLLNTCVSCKPMCSHRSQRTCAAFCKSLSCHKEPGRYYDPLLRDCVSCVSVCGQHPKPCAHFCDGRIRGRGGLSPELRQQQDGESEARADSTGRYQGSEHRGLEAAPAPLVPRLSAHQLALVYSTLGVCLCAIICCFLVAVACFLKRRGDQVSCQPPAGRPRAKPSQDPAMEAGPATCAPPGPVETCSFCFPERRAPTQESSATPETPRP</sequence>
<feature type="transmembrane region" description="Helical" evidence="16">
    <location>
        <begin position="186"/>
        <end position="211"/>
    </location>
</feature>
<dbReference type="GO" id="GO:0001782">
    <property type="term" value="P:B cell homeostasis"/>
    <property type="evidence" value="ECO:0007669"/>
    <property type="project" value="TreeGrafter"/>
</dbReference>
<evidence type="ECO:0000313" key="19">
    <source>
        <dbReference type="Proteomes" id="UP000001811"/>
    </source>
</evidence>
<dbReference type="GeneTree" id="ENSGT00390000013910"/>
<dbReference type="InParanoid" id="G1TWI4"/>
<dbReference type="InterPro" id="IPR015384">
    <property type="entry name" value="TACI_Cys-rich-dom"/>
</dbReference>
<keyword evidence="7" id="KW-1064">Adaptive immunity</keyword>
<evidence type="ECO:0000256" key="2">
    <source>
        <dbReference type="ARBA" id="ARBA00022692"/>
    </source>
</evidence>
<dbReference type="GO" id="GO:0005886">
    <property type="term" value="C:plasma membrane"/>
    <property type="evidence" value="ECO:0007669"/>
    <property type="project" value="InterPro"/>
</dbReference>
<comment type="subunit">
    <text evidence="12">Binds TRAF2, TRAF5 and TRAF6. Binds the NH2-terminal domain of CAMLG with its C-terminus.</text>
</comment>
<dbReference type="Bgee" id="ENSOCUG00000021728">
    <property type="expression patterns" value="Expressed in blood and 3 other cell types or tissues"/>
</dbReference>
<evidence type="ECO:0000256" key="4">
    <source>
        <dbReference type="ARBA" id="ARBA00022859"/>
    </source>
</evidence>
<evidence type="ECO:0000259" key="17">
    <source>
        <dbReference type="Pfam" id="PF09305"/>
    </source>
</evidence>
<dbReference type="PRINTS" id="PR01963">
    <property type="entry name" value="TNFACTORR13B"/>
</dbReference>
<dbReference type="Proteomes" id="UP000001811">
    <property type="component" value="Unplaced"/>
</dbReference>
<reference evidence="18" key="2">
    <citation type="submission" date="2025-08" db="UniProtKB">
        <authorList>
            <consortium name="Ensembl"/>
        </authorList>
    </citation>
    <scope>IDENTIFICATION</scope>
    <source>
        <strain evidence="18">Thorbecke</strain>
    </source>
</reference>
<name>G1TWI4_RABIT</name>
<feature type="compositionally biased region" description="Basic and acidic residues" evidence="15">
    <location>
        <begin position="145"/>
        <end position="167"/>
    </location>
</feature>
<evidence type="ECO:0000256" key="13">
    <source>
        <dbReference type="ARBA" id="ARBA00070540"/>
    </source>
</evidence>
<accession>G1TWI4</accession>
<evidence type="ECO:0000256" key="12">
    <source>
        <dbReference type="ARBA" id="ARBA00063663"/>
    </source>
</evidence>
<dbReference type="CDD" id="cd13415">
    <property type="entry name" value="TNFRSF13B"/>
    <property type="match status" value="1"/>
</dbReference>
<evidence type="ECO:0000256" key="7">
    <source>
        <dbReference type="ARBA" id="ARBA00023130"/>
    </source>
</evidence>
<feature type="region of interest" description="Disordered" evidence="15">
    <location>
        <begin position="139"/>
        <end position="167"/>
    </location>
</feature>
<comment type="function">
    <text evidence="11">Receptor for TNFSF13/APRIL and TNFSF13B/TALL1/BAFF/BLYS that binds both ligands with similar high affinity. Mediates calcineurin-dependent activation of NF-AT, as well as activation of NF-kappa-B and AP-1. Involved in the stimulation of B- and T-cell function and the regulation of humoral immunity.</text>
</comment>
<evidence type="ECO:0000256" key="9">
    <source>
        <dbReference type="ARBA" id="ARBA00023157"/>
    </source>
</evidence>
<evidence type="ECO:0000256" key="3">
    <source>
        <dbReference type="ARBA" id="ARBA00022737"/>
    </source>
</evidence>
<dbReference type="Gene3D" id="4.10.1290.10">
    <property type="entry name" value="Tumor necrosis factor receptor superfamily"/>
    <property type="match status" value="2"/>
</dbReference>
<reference evidence="18 19" key="1">
    <citation type="journal article" date="2011" name="Nature">
        <title>A high-resolution map of human evolutionary constraint using 29 mammals.</title>
        <authorList>
            <person name="Lindblad-Toh K."/>
            <person name="Garber M."/>
            <person name="Zuk O."/>
            <person name="Lin M.F."/>
            <person name="Parker B.J."/>
            <person name="Washietl S."/>
            <person name="Kheradpour P."/>
            <person name="Ernst J."/>
            <person name="Jordan G."/>
            <person name="Mauceli E."/>
            <person name="Ward L.D."/>
            <person name="Lowe C.B."/>
            <person name="Holloway A.K."/>
            <person name="Clamp M."/>
            <person name="Gnerre S."/>
            <person name="Alfoldi J."/>
            <person name="Beal K."/>
            <person name="Chang J."/>
            <person name="Clawson H."/>
            <person name="Cuff J."/>
            <person name="Di Palma F."/>
            <person name="Fitzgerald S."/>
            <person name="Flicek P."/>
            <person name="Guttman M."/>
            <person name="Hubisz M.J."/>
            <person name="Jaffe D.B."/>
            <person name="Jungreis I."/>
            <person name="Kent W.J."/>
            <person name="Kostka D."/>
            <person name="Lara M."/>
            <person name="Martins A.L."/>
            <person name="Massingham T."/>
            <person name="Moltke I."/>
            <person name="Raney B.J."/>
            <person name="Rasmussen M.D."/>
            <person name="Robinson J."/>
            <person name="Stark A."/>
            <person name="Vilella A.J."/>
            <person name="Wen J."/>
            <person name="Xie X."/>
            <person name="Zody M.C."/>
            <person name="Baldwin J."/>
            <person name="Bloom T."/>
            <person name="Chin C.W."/>
            <person name="Heiman D."/>
            <person name="Nicol R."/>
            <person name="Nusbaum C."/>
            <person name="Young S."/>
            <person name="Wilkinson J."/>
            <person name="Worley K.C."/>
            <person name="Kovar C.L."/>
            <person name="Muzny D.M."/>
            <person name="Gibbs R.A."/>
            <person name="Cree A."/>
            <person name="Dihn H.H."/>
            <person name="Fowler G."/>
            <person name="Jhangiani S."/>
            <person name="Joshi V."/>
            <person name="Lee S."/>
            <person name="Lewis L.R."/>
            <person name="Nazareth L.V."/>
            <person name="Okwuonu G."/>
            <person name="Santibanez J."/>
            <person name="Warren W.C."/>
            <person name="Mardis E.R."/>
            <person name="Weinstock G.M."/>
            <person name="Wilson R.K."/>
            <person name="Delehaunty K."/>
            <person name="Dooling D."/>
            <person name="Fronik C."/>
            <person name="Fulton L."/>
            <person name="Fulton B."/>
            <person name="Graves T."/>
            <person name="Minx P."/>
            <person name="Sodergren E."/>
            <person name="Birney E."/>
            <person name="Margulies E.H."/>
            <person name="Herrero J."/>
            <person name="Green E.D."/>
            <person name="Haussler D."/>
            <person name="Siepel A."/>
            <person name="Goldman N."/>
            <person name="Pollard K.S."/>
            <person name="Pedersen J.S."/>
            <person name="Lander E.S."/>
            <person name="Kellis M."/>
        </authorList>
    </citation>
    <scope>NUCLEOTIDE SEQUENCE [LARGE SCALE GENOMIC DNA]</scope>
    <source>
        <strain evidence="19">Thorbecke</strain>
    </source>
</reference>
<keyword evidence="9" id="KW-1015">Disulfide bond</keyword>
<evidence type="ECO:0000256" key="5">
    <source>
        <dbReference type="ARBA" id="ARBA00022968"/>
    </source>
</evidence>
<keyword evidence="3" id="KW-0677">Repeat</keyword>
<dbReference type="STRING" id="9986.ENSOCUP00000021430"/>
<dbReference type="PANTHER" id="PTHR15511:SF2">
    <property type="entry name" value="TUMOR NECROSIS FACTOR RECEPTOR SUPERFAMILY MEMBER 13B"/>
    <property type="match status" value="1"/>
</dbReference>
<dbReference type="PANTHER" id="PTHR15511">
    <property type="entry name" value="TUMOR NECROSIS FACTOR RECEPTOR SUPERFAMILY MEMBER 13B"/>
    <property type="match status" value="1"/>
</dbReference>
<dbReference type="SUPFAM" id="SSF57586">
    <property type="entry name" value="TNF receptor-like"/>
    <property type="match status" value="2"/>
</dbReference>
<evidence type="ECO:0000256" key="11">
    <source>
        <dbReference type="ARBA" id="ARBA00058588"/>
    </source>
</evidence>
<dbReference type="FunFam" id="4.10.1290.10:FF:000002">
    <property type="entry name" value="Tumor necrosis factor receptor superfamily member 13B"/>
    <property type="match status" value="1"/>
</dbReference>
<keyword evidence="5" id="KW-0735">Signal-anchor</keyword>
<evidence type="ECO:0000256" key="1">
    <source>
        <dbReference type="ARBA" id="ARBA00004183"/>
    </source>
</evidence>
<evidence type="ECO:0000256" key="14">
    <source>
        <dbReference type="ARBA" id="ARBA00081450"/>
    </source>
</evidence>
<keyword evidence="8 16" id="KW-0472">Membrane</keyword>
<protein>
    <recommendedName>
        <fullName evidence="13">Tumor necrosis factor receptor superfamily member 13B</fullName>
    </recommendedName>
    <alternativeName>
        <fullName evidence="14">Transmembrane activator and CAML interactor</fullName>
    </alternativeName>
</protein>
<dbReference type="AlphaFoldDB" id="G1TWI4"/>
<dbReference type="FunCoup" id="G1TWI4">
    <property type="interactions" value="241"/>
</dbReference>
<evidence type="ECO:0000256" key="15">
    <source>
        <dbReference type="SAM" id="MobiDB-lite"/>
    </source>
</evidence>
<keyword evidence="10" id="KW-0675">Receptor</keyword>
<dbReference type="SMR" id="G1TWI4"/>
<dbReference type="GO" id="GO:0002250">
    <property type="term" value="P:adaptive immune response"/>
    <property type="evidence" value="ECO:0007669"/>
    <property type="project" value="UniProtKB-KW"/>
</dbReference>
<dbReference type="InterPro" id="IPR022317">
    <property type="entry name" value="TNFR_13B"/>
</dbReference>
<reference evidence="18" key="3">
    <citation type="submission" date="2025-09" db="UniProtKB">
        <authorList>
            <consortium name="Ensembl"/>
        </authorList>
    </citation>
    <scope>IDENTIFICATION</scope>
    <source>
        <strain evidence="18">Thorbecke</strain>
    </source>
</reference>
<evidence type="ECO:0000313" key="18">
    <source>
        <dbReference type="Ensembl" id="ENSOCUP00000021430.2"/>
    </source>
</evidence>
<evidence type="ECO:0000256" key="16">
    <source>
        <dbReference type="SAM" id="Phobius"/>
    </source>
</evidence>
<keyword evidence="6 16" id="KW-1133">Transmembrane helix</keyword>
<keyword evidence="4" id="KW-0391">Immunity</keyword>
<dbReference type="FunFam" id="4.10.1290.10:FF:000001">
    <property type="entry name" value="Tumor necrosis factor receptor superfamily member 13B"/>
    <property type="match status" value="1"/>
</dbReference>
<keyword evidence="19" id="KW-1185">Reference proteome</keyword>
<dbReference type="GO" id="GO:0030889">
    <property type="term" value="P:negative regulation of B cell proliferation"/>
    <property type="evidence" value="ECO:0007669"/>
    <property type="project" value="TreeGrafter"/>
</dbReference>
<gene>
    <name evidence="18" type="primary">TNFRSF13B</name>
</gene>
<feature type="domain" description="TACI cysteine-rich" evidence="17">
    <location>
        <begin position="94"/>
        <end position="131"/>
    </location>
</feature>
<dbReference type="eggNOG" id="ENOG502SANG">
    <property type="taxonomic scope" value="Eukaryota"/>
</dbReference>
<evidence type="ECO:0000256" key="6">
    <source>
        <dbReference type="ARBA" id="ARBA00022989"/>
    </source>
</evidence>
<proteinExistence type="predicted"/>
<comment type="subcellular location">
    <subcellularLocation>
        <location evidence="1">Membrane</location>
        <topology evidence="1">Single-pass type III membrane protein</topology>
    </subcellularLocation>
</comment>
<keyword evidence="2 16" id="KW-0812">Transmembrane</keyword>